<gene>
    <name evidence="2" type="ORF">HNR31_000738</name>
</gene>
<evidence type="ECO:0000256" key="1">
    <source>
        <dbReference type="SAM" id="Phobius"/>
    </source>
</evidence>
<keyword evidence="1" id="KW-0472">Membrane</keyword>
<accession>A0A7W0BXF5</accession>
<dbReference type="Proteomes" id="UP000523087">
    <property type="component" value="Unassembled WGS sequence"/>
</dbReference>
<keyword evidence="1" id="KW-1133">Transmembrane helix</keyword>
<dbReference type="EMBL" id="JACDUT010000002">
    <property type="protein sequence ID" value="MBA2873968.1"/>
    <property type="molecule type" value="Genomic_DNA"/>
</dbReference>
<keyword evidence="1" id="KW-0812">Transmembrane</keyword>
<dbReference type="AlphaFoldDB" id="A0A7W0BXF5"/>
<organism evidence="2 3">
    <name type="scientific">Thermaerobacillus caldiproteolyticus</name>
    <dbReference type="NCBI Taxonomy" id="247480"/>
    <lineage>
        <taxon>Bacteria</taxon>
        <taxon>Bacillati</taxon>
        <taxon>Bacillota</taxon>
        <taxon>Bacilli</taxon>
        <taxon>Bacillales</taxon>
        <taxon>Anoxybacillaceae</taxon>
        <taxon>Thermaerobacillus</taxon>
    </lineage>
</organism>
<evidence type="ECO:0000313" key="2">
    <source>
        <dbReference type="EMBL" id="MBA2873968.1"/>
    </source>
</evidence>
<sequence>MASWWNLLLGLFGLLIVFLLSFSANNVMTTVIRSITAFIIFFFSGYVFRWMIAYIRKDQTEPPLMLNEEELQSLTKELTEDEAKKIADYIRHITNHPNDGKNQ</sequence>
<proteinExistence type="predicted"/>
<feature type="transmembrane region" description="Helical" evidence="1">
    <location>
        <begin position="33"/>
        <end position="55"/>
    </location>
</feature>
<dbReference type="RefSeq" id="WP_181554906.1">
    <property type="nucleotide sequence ID" value="NZ_CP064060.1"/>
</dbReference>
<comment type="caution">
    <text evidence="2">The sequence shown here is derived from an EMBL/GenBank/DDBJ whole genome shotgun (WGS) entry which is preliminary data.</text>
</comment>
<protein>
    <submittedName>
        <fullName evidence="2">Putative membrane protein</fullName>
    </submittedName>
</protein>
<evidence type="ECO:0000313" key="3">
    <source>
        <dbReference type="Proteomes" id="UP000523087"/>
    </source>
</evidence>
<name>A0A7W0BXF5_9BACL</name>
<keyword evidence="3" id="KW-1185">Reference proteome</keyword>
<reference evidence="2 3" key="1">
    <citation type="submission" date="2020-07" db="EMBL/GenBank/DDBJ databases">
        <title>Genomic Encyclopedia of Type Strains, Phase IV (KMG-IV): sequencing the most valuable type-strain genomes for metagenomic binning, comparative biology and taxonomic classification.</title>
        <authorList>
            <person name="Goeker M."/>
        </authorList>
    </citation>
    <scope>NUCLEOTIDE SEQUENCE [LARGE SCALE GENOMIC DNA]</scope>
    <source>
        <strain evidence="2 3">DSM 15730</strain>
    </source>
</reference>